<proteinExistence type="predicted"/>
<name>A0A1E1WGR0_PECGO</name>
<dbReference type="Pfam" id="PF02958">
    <property type="entry name" value="EcKL"/>
    <property type="match status" value="1"/>
</dbReference>
<dbReference type="PANTHER" id="PTHR11012">
    <property type="entry name" value="PROTEIN KINASE-LIKE DOMAIN-CONTAINING"/>
    <property type="match status" value="1"/>
</dbReference>
<feature type="non-terminal residue" evidence="2">
    <location>
        <position position="1"/>
    </location>
</feature>
<dbReference type="SUPFAM" id="SSF56112">
    <property type="entry name" value="Protein kinase-like (PK-like)"/>
    <property type="match status" value="1"/>
</dbReference>
<dbReference type="InterPro" id="IPR011009">
    <property type="entry name" value="Kinase-like_dom_sf"/>
</dbReference>
<dbReference type="SMART" id="SM00587">
    <property type="entry name" value="CHK"/>
    <property type="match status" value="1"/>
</dbReference>
<dbReference type="Gene3D" id="3.90.1200.10">
    <property type="match status" value="1"/>
</dbReference>
<dbReference type="OrthoDB" id="7419139at2759"/>
<dbReference type="EMBL" id="GDQN01005003">
    <property type="protein sequence ID" value="JAT86051.1"/>
    <property type="molecule type" value="Transcribed_RNA"/>
</dbReference>
<gene>
    <name evidence="2" type="ORF">g.1364</name>
</gene>
<dbReference type="InterPro" id="IPR004119">
    <property type="entry name" value="EcKL"/>
</dbReference>
<protein>
    <recommendedName>
        <fullName evidence="1">CHK kinase-like domain-containing protein</fullName>
    </recommendedName>
</protein>
<evidence type="ECO:0000313" key="2">
    <source>
        <dbReference type="EMBL" id="JAT86051.1"/>
    </source>
</evidence>
<organism evidence="2">
    <name type="scientific">Pectinophora gossypiella</name>
    <name type="common">Cotton pink bollworm</name>
    <name type="synonym">Depressaria gossypiella</name>
    <dbReference type="NCBI Taxonomy" id="13191"/>
    <lineage>
        <taxon>Eukaryota</taxon>
        <taxon>Metazoa</taxon>
        <taxon>Ecdysozoa</taxon>
        <taxon>Arthropoda</taxon>
        <taxon>Hexapoda</taxon>
        <taxon>Insecta</taxon>
        <taxon>Pterygota</taxon>
        <taxon>Neoptera</taxon>
        <taxon>Endopterygota</taxon>
        <taxon>Lepidoptera</taxon>
        <taxon>Glossata</taxon>
        <taxon>Ditrysia</taxon>
        <taxon>Gelechioidea</taxon>
        <taxon>Gelechiidae</taxon>
        <taxon>Apatetrinae</taxon>
        <taxon>Pectinophora</taxon>
    </lineage>
</organism>
<accession>A0A1E1WGR0</accession>
<evidence type="ECO:0000259" key="1">
    <source>
        <dbReference type="SMART" id="SM00587"/>
    </source>
</evidence>
<sequence>AAAAGLTGFLGDHFRATLTARDSTGRTATLHLFIKSLPLINKVKANFIDNNDYFRRETLMFRLFEELGGDDGPNPWRPKGYLYDDTILVMPDLAVDGFAPRPFLETLQLPDVLLTAASVARFHAAFANYATRKTVNPLRPYNFLEEHAEVLKEPTFCDSPFLHACAKLSANLINMYSAKYKDTIQDLEPKIFQLYLEACDTLRDYDSTLNVIIHKDLWINNIMFAPGKVVLVDYQCVRYGPPAFDLLSFLYLTTSREFRETHEKEVFLHYYSMFMKSVDGSTQQRLKDIGYDEEEFLRWCEASRMFGLFFAISIFPYVLMDPGAAQRYFDDPVTYEHYCNVDRTTPVTQHGRDCRPYLDRQLVATEEFVDRYLLKKVE</sequence>
<dbReference type="PANTHER" id="PTHR11012:SF48">
    <property type="entry name" value="CHK KINASE-LIKE DOMAIN-CONTAINING PROTEIN-RELATED"/>
    <property type="match status" value="1"/>
</dbReference>
<feature type="domain" description="CHK kinase-like" evidence="1">
    <location>
        <begin position="88"/>
        <end position="280"/>
    </location>
</feature>
<reference evidence="2" key="1">
    <citation type="submission" date="2015-09" db="EMBL/GenBank/DDBJ databases">
        <title>De novo assembly of Pectinophora gossypiella (Pink Bollworm) gut transcriptome.</title>
        <authorList>
            <person name="Tassone E.E."/>
        </authorList>
    </citation>
    <scope>NUCLEOTIDE SEQUENCE</scope>
</reference>
<dbReference type="AlphaFoldDB" id="A0A1E1WGR0"/>
<dbReference type="InterPro" id="IPR015897">
    <property type="entry name" value="CHK_kinase-like"/>
</dbReference>